<name>A0ACC6KTL4_9SPHI</name>
<reference evidence="1" key="1">
    <citation type="submission" date="2023-07" db="EMBL/GenBank/DDBJ databases">
        <title>Sorghum-associated microbial communities from plants grown in Nebraska, USA.</title>
        <authorList>
            <person name="Schachtman D."/>
        </authorList>
    </citation>
    <scope>NUCLEOTIDE SEQUENCE</scope>
    <source>
        <strain evidence="1">2697</strain>
    </source>
</reference>
<comment type="caution">
    <text evidence="1">The sequence shown here is derived from an EMBL/GenBank/DDBJ whole genome shotgun (WGS) entry which is preliminary data.</text>
</comment>
<dbReference type="Proteomes" id="UP001246858">
    <property type="component" value="Unassembled WGS sequence"/>
</dbReference>
<gene>
    <name evidence="1" type="ORF">J2X78_001231</name>
</gene>
<evidence type="ECO:0000313" key="1">
    <source>
        <dbReference type="EMBL" id="MDR6782679.1"/>
    </source>
</evidence>
<dbReference type="EMBL" id="JAVDTF010000001">
    <property type="protein sequence ID" value="MDR6782679.1"/>
    <property type="molecule type" value="Genomic_DNA"/>
</dbReference>
<protein>
    <submittedName>
        <fullName evidence="1">HTH transcriptional regulator</fullName>
    </submittedName>
</protein>
<evidence type="ECO:0000313" key="2">
    <source>
        <dbReference type="Proteomes" id="UP001246858"/>
    </source>
</evidence>
<keyword evidence="2" id="KW-1185">Reference proteome</keyword>
<sequence length="66" mass="7521">MGEKLTKTQVSIIAEMRRNNKVSLKEMAKSLRISDTAIENNIKYLREKGLIIRIGPAKGGYWEVKT</sequence>
<accession>A0ACC6KTL4</accession>
<organism evidence="1 2">
    <name type="scientific">Pedobacter africanus</name>
    <dbReference type="NCBI Taxonomy" id="151894"/>
    <lineage>
        <taxon>Bacteria</taxon>
        <taxon>Pseudomonadati</taxon>
        <taxon>Bacteroidota</taxon>
        <taxon>Sphingobacteriia</taxon>
        <taxon>Sphingobacteriales</taxon>
        <taxon>Sphingobacteriaceae</taxon>
        <taxon>Pedobacter</taxon>
    </lineage>
</organism>
<proteinExistence type="predicted"/>